<dbReference type="FunFam" id="3.40.50.280:FF:000001">
    <property type="entry name" value="Methionine synthase"/>
    <property type="match status" value="1"/>
</dbReference>
<dbReference type="Gene3D" id="1.10.1240.10">
    <property type="entry name" value="Methionine synthase domain"/>
    <property type="match status" value="1"/>
</dbReference>
<dbReference type="InterPro" id="IPR036589">
    <property type="entry name" value="HCY_dom_sf"/>
</dbReference>
<dbReference type="Pfam" id="PF02965">
    <property type="entry name" value="Met_synt_B12"/>
    <property type="match status" value="1"/>
</dbReference>
<evidence type="ECO:0000256" key="8">
    <source>
        <dbReference type="ARBA" id="ARBA00022628"/>
    </source>
</evidence>
<protein>
    <recommendedName>
        <fullName evidence="5 16">Methionine synthase</fullName>
        <ecNumber evidence="5 16">2.1.1.13</ecNumber>
    </recommendedName>
    <alternativeName>
        <fullName evidence="16">5-methyltetrahydrofolate--homocysteine methyltransferase</fullName>
    </alternativeName>
</protein>
<dbReference type="InterPro" id="IPR011822">
    <property type="entry name" value="MetH"/>
</dbReference>
<dbReference type="InterPro" id="IPR050554">
    <property type="entry name" value="Met_Synthase/Corrinoid"/>
</dbReference>
<keyword evidence="12" id="KW-0677">Repeat</keyword>
<reference evidence="25 26" key="1">
    <citation type="submission" date="2020-12" db="EMBL/GenBank/DDBJ databases">
        <title>Metabolic potential, ecology and presence of endohyphal bacteria is reflected in genomic diversity of Mucoromycotina.</title>
        <authorList>
            <person name="Muszewska A."/>
            <person name="Okrasinska A."/>
            <person name="Steczkiewicz K."/>
            <person name="Drgas O."/>
            <person name="Orlowska M."/>
            <person name="Perlinska-Lenart U."/>
            <person name="Aleksandrzak-Piekarczyk T."/>
            <person name="Szatraj K."/>
            <person name="Zielenkiewicz U."/>
            <person name="Pilsyk S."/>
            <person name="Malc E."/>
            <person name="Mieczkowski P."/>
            <person name="Kruszewska J.S."/>
            <person name="Biernat P."/>
            <person name="Pawlowska J."/>
        </authorList>
    </citation>
    <scope>NUCLEOTIDE SEQUENCE [LARGE SCALE GENOMIC DNA]</scope>
    <source>
        <strain evidence="25 26">CBS 142.35</strain>
    </source>
</reference>
<feature type="binding site" evidence="18">
    <location>
        <begin position="769"/>
        <end position="773"/>
    </location>
    <ligand>
        <name>methylcob(III)alamin</name>
        <dbReference type="ChEBI" id="CHEBI:28115"/>
    </ligand>
</feature>
<comment type="pathway">
    <text evidence="3 16">Amino-acid biosynthesis; L-methionine biosynthesis via de novo pathway; L-methionine from L-homocysteine (MetH route): step 1/1.</text>
</comment>
<dbReference type="PROSITE" id="PS50974">
    <property type="entry name" value="ADOMET_ACTIVATION"/>
    <property type="match status" value="1"/>
</dbReference>
<evidence type="ECO:0000256" key="7">
    <source>
        <dbReference type="ARBA" id="ARBA00022605"/>
    </source>
</evidence>
<evidence type="ECO:0000256" key="15">
    <source>
        <dbReference type="ARBA" id="ARBA00023285"/>
    </source>
</evidence>
<evidence type="ECO:0000256" key="16">
    <source>
        <dbReference type="PIRNR" id="PIRNR000381"/>
    </source>
</evidence>
<feature type="domain" description="AdoMet activation" evidence="22">
    <location>
        <begin position="910"/>
        <end position="1247"/>
    </location>
</feature>
<dbReference type="InterPro" id="IPR004223">
    <property type="entry name" value="VitB12-dep_Met_synth_activ_dom"/>
</dbReference>
<feature type="binding site" evidence="17 19">
    <location>
        <position position="313"/>
    </location>
    <ligand>
        <name>Zn(2+)</name>
        <dbReference type="ChEBI" id="CHEBI:29105"/>
    </ligand>
</feature>
<evidence type="ECO:0000256" key="17">
    <source>
        <dbReference type="PIRSR" id="PIRSR000381-1"/>
    </source>
</evidence>
<gene>
    <name evidence="25" type="ORF">INT45_001162</name>
</gene>
<feature type="binding site" evidence="18">
    <location>
        <position position="698"/>
    </location>
    <ligand>
        <name>methylcob(III)alamin</name>
        <dbReference type="ChEBI" id="CHEBI:28115"/>
    </ligand>
</feature>
<dbReference type="PROSITE" id="PS50972">
    <property type="entry name" value="PTERIN_BINDING"/>
    <property type="match status" value="1"/>
</dbReference>
<comment type="caution">
    <text evidence="25">The sequence shown here is derived from an EMBL/GenBank/DDBJ whole genome shotgun (WGS) entry which is preliminary data.</text>
</comment>
<evidence type="ECO:0000259" key="24">
    <source>
        <dbReference type="PROSITE" id="PS51337"/>
    </source>
</evidence>
<keyword evidence="6 16" id="KW-0489">Methyltransferase</keyword>
<dbReference type="GO" id="GO:0050667">
    <property type="term" value="P:homocysteine metabolic process"/>
    <property type="evidence" value="ECO:0007669"/>
    <property type="project" value="TreeGrafter"/>
</dbReference>
<dbReference type="InterPro" id="IPR036594">
    <property type="entry name" value="Meth_synthase_dom"/>
</dbReference>
<comment type="cofactor">
    <cofactor evidence="1 16 19">
        <name>Zn(2+)</name>
        <dbReference type="ChEBI" id="CHEBI:29105"/>
    </cofactor>
</comment>
<proteinExistence type="inferred from homology"/>
<dbReference type="InterPro" id="IPR006158">
    <property type="entry name" value="Cobalamin-bd"/>
</dbReference>
<evidence type="ECO:0000256" key="11">
    <source>
        <dbReference type="ARBA" id="ARBA00022723"/>
    </source>
</evidence>
<evidence type="ECO:0000256" key="4">
    <source>
        <dbReference type="ARBA" id="ARBA00010398"/>
    </source>
</evidence>
<dbReference type="GO" id="GO:0005829">
    <property type="term" value="C:cytosol"/>
    <property type="evidence" value="ECO:0007669"/>
    <property type="project" value="TreeGrafter"/>
</dbReference>
<dbReference type="EMBL" id="JAEPRB010000103">
    <property type="protein sequence ID" value="KAG2221637.1"/>
    <property type="molecule type" value="Genomic_DNA"/>
</dbReference>
<dbReference type="NCBIfam" id="TIGR02082">
    <property type="entry name" value="metH"/>
    <property type="match status" value="1"/>
</dbReference>
<feature type="binding site" evidence="17 19">
    <location>
        <position position="314"/>
    </location>
    <ligand>
        <name>Zn(2+)</name>
        <dbReference type="ChEBI" id="CHEBI:29105"/>
    </ligand>
</feature>
<dbReference type="Gene3D" id="3.10.196.10">
    <property type="entry name" value="Vitamin B12-dependent methionine synthase, activation domain"/>
    <property type="match status" value="1"/>
</dbReference>
<evidence type="ECO:0000259" key="23">
    <source>
        <dbReference type="PROSITE" id="PS51332"/>
    </source>
</evidence>
<dbReference type="Pfam" id="PF02574">
    <property type="entry name" value="S-methyl_trans"/>
    <property type="match status" value="1"/>
</dbReference>
<dbReference type="Pfam" id="PF02310">
    <property type="entry name" value="B12-binding"/>
    <property type="match status" value="1"/>
</dbReference>
<dbReference type="SUPFAM" id="SSF52242">
    <property type="entry name" value="Cobalamin (vitamin B12)-binding domain"/>
    <property type="match status" value="1"/>
</dbReference>
<feature type="domain" description="B12-binding N-terminal" evidence="24">
    <location>
        <begin position="651"/>
        <end position="748"/>
    </location>
</feature>
<comment type="cofactor">
    <cofactor evidence="2 16 17">
        <name>methylcob(III)alamin</name>
        <dbReference type="ChEBI" id="CHEBI:28115"/>
    </cofactor>
</comment>
<evidence type="ECO:0000256" key="5">
    <source>
        <dbReference type="ARBA" id="ARBA00012032"/>
    </source>
</evidence>
<dbReference type="Gene3D" id="3.40.50.280">
    <property type="entry name" value="Cobalamin-binding domain"/>
    <property type="match status" value="1"/>
</dbReference>
<dbReference type="SMART" id="SM01018">
    <property type="entry name" value="B12-binding_2"/>
    <property type="match status" value="1"/>
</dbReference>
<dbReference type="InterPro" id="IPR003759">
    <property type="entry name" value="Cbl-bd_cap"/>
</dbReference>
<keyword evidence="7 16" id="KW-0028">Amino-acid biosynthesis</keyword>
<dbReference type="GO" id="GO:0046653">
    <property type="term" value="P:tetrahydrofolate metabolic process"/>
    <property type="evidence" value="ECO:0007669"/>
    <property type="project" value="TreeGrafter"/>
</dbReference>
<feature type="domain" description="B12-binding" evidence="23">
    <location>
        <begin position="759"/>
        <end position="894"/>
    </location>
</feature>
<feature type="binding site" evidence="18">
    <location>
        <position position="821"/>
    </location>
    <ligand>
        <name>methylcob(III)alamin</name>
        <dbReference type="ChEBI" id="CHEBI:28115"/>
    </ligand>
</feature>
<evidence type="ECO:0000256" key="14">
    <source>
        <dbReference type="ARBA" id="ARBA00023167"/>
    </source>
</evidence>
<dbReference type="SUPFAM" id="SSF56507">
    <property type="entry name" value="Methionine synthase activation domain-like"/>
    <property type="match status" value="1"/>
</dbReference>
<evidence type="ECO:0000256" key="3">
    <source>
        <dbReference type="ARBA" id="ARBA00005178"/>
    </source>
</evidence>
<dbReference type="SUPFAM" id="SSF47644">
    <property type="entry name" value="Methionine synthase domain"/>
    <property type="match status" value="1"/>
</dbReference>
<evidence type="ECO:0000313" key="26">
    <source>
        <dbReference type="Proteomes" id="UP000646827"/>
    </source>
</evidence>
<keyword evidence="9 16" id="KW-0808">Transferase</keyword>
<name>A0A8H7S4L2_9FUNG</name>
<evidence type="ECO:0000259" key="21">
    <source>
        <dbReference type="PROSITE" id="PS50972"/>
    </source>
</evidence>
<dbReference type="InterPro" id="IPR033706">
    <property type="entry name" value="Met_synthase_B12-bd"/>
</dbReference>
<evidence type="ECO:0000259" key="20">
    <source>
        <dbReference type="PROSITE" id="PS50970"/>
    </source>
</evidence>
<dbReference type="Pfam" id="PF02607">
    <property type="entry name" value="B12-binding_2"/>
    <property type="match status" value="1"/>
</dbReference>
<dbReference type="FunFam" id="1.10.1240.10:FF:000001">
    <property type="entry name" value="Methionine synthase"/>
    <property type="match status" value="1"/>
</dbReference>
<dbReference type="SUPFAM" id="SSF51717">
    <property type="entry name" value="Dihydropteroate synthetase-like"/>
    <property type="match status" value="1"/>
</dbReference>
<evidence type="ECO:0000256" key="2">
    <source>
        <dbReference type="ARBA" id="ARBA00001956"/>
    </source>
</evidence>
<keyword evidence="11 16" id="KW-0479">Metal-binding</keyword>
<evidence type="ECO:0000256" key="1">
    <source>
        <dbReference type="ARBA" id="ARBA00001947"/>
    </source>
</evidence>
<keyword evidence="8 16" id="KW-0846">Cobalamin</keyword>
<feature type="binding site" evidence="18">
    <location>
        <position position="873"/>
    </location>
    <ligand>
        <name>methylcob(III)alamin</name>
        <dbReference type="ChEBI" id="CHEBI:28115"/>
    </ligand>
</feature>
<dbReference type="GO" id="GO:0031419">
    <property type="term" value="F:cobalamin binding"/>
    <property type="evidence" value="ECO:0007669"/>
    <property type="project" value="UniProtKB-UniRule"/>
</dbReference>
<dbReference type="Gene3D" id="3.20.20.20">
    <property type="entry name" value="Dihydropteroate synthase-like"/>
    <property type="match status" value="1"/>
</dbReference>
<dbReference type="GO" id="GO:0032259">
    <property type="term" value="P:methylation"/>
    <property type="evidence" value="ECO:0007669"/>
    <property type="project" value="UniProtKB-KW"/>
</dbReference>
<evidence type="ECO:0000313" key="25">
    <source>
        <dbReference type="EMBL" id="KAG2221637.1"/>
    </source>
</evidence>
<comment type="domain">
    <text evidence="16">Modular enzyme with four functionally distinct domains. The isolated Hcy-binding domain catalyzes methyl transfer from free methylcobalamin to homocysteine. The Hcy-binding domain in association with the pterin-binding domain catalyzes the methylation of cob(I)alamin by methyltetrahydrofolate and the methylation of homocysteine. The B12-binding domain binds the cofactor. The AdoMet activation domain binds S-adenosyl-L-methionine. Under aerobic conditions cob(I)alamin can be converted to inactive cob(II)alamin. Reductive methylation by S-adenosyl-L-methionine and flavodoxin regenerates methylcobalamin.</text>
</comment>
<dbReference type="UniPathway" id="UPA00051">
    <property type="reaction ID" value="UER00081"/>
</dbReference>
<keyword evidence="26" id="KW-1185">Reference proteome</keyword>
<dbReference type="GO" id="GO:0008705">
    <property type="term" value="F:methionine synthase activity"/>
    <property type="evidence" value="ECO:0007669"/>
    <property type="project" value="UniProtKB-UniRule"/>
</dbReference>
<dbReference type="InterPro" id="IPR036724">
    <property type="entry name" value="Cobalamin-bd_sf"/>
</dbReference>
<dbReference type="Gene3D" id="1.10.288.10">
    <property type="entry name" value="Cobalamin-dependent Methionine Synthase, domain 2"/>
    <property type="match status" value="1"/>
</dbReference>
<dbReference type="AlphaFoldDB" id="A0A8H7S4L2"/>
<dbReference type="GO" id="GO:0008270">
    <property type="term" value="F:zinc ion binding"/>
    <property type="evidence" value="ECO:0007669"/>
    <property type="project" value="UniProtKB-UniRule"/>
</dbReference>
<dbReference type="PROSITE" id="PS50970">
    <property type="entry name" value="HCY"/>
    <property type="match status" value="1"/>
</dbReference>
<dbReference type="PROSITE" id="PS51332">
    <property type="entry name" value="B12_BINDING"/>
    <property type="match status" value="1"/>
</dbReference>
<dbReference type="FunFam" id="3.20.20.20:FF:000002">
    <property type="entry name" value="Methionine synthase"/>
    <property type="match status" value="1"/>
</dbReference>
<dbReference type="Pfam" id="PF00809">
    <property type="entry name" value="Pterin_bind"/>
    <property type="match status" value="1"/>
</dbReference>
<organism evidence="25 26">
    <name type="scientific">Circinella minor</name>
    <dbReference type="NCBI Taxonomy" id="1195481"/>
    <lineage>
        <taxon>Eukaryota</taxon>
        <taxon>Fungi</taxon>
        <taxon>Fungi incertae sedis</taxon>
        <taxon>Mucoromycota</taxon>
        <taxon>Mucoromycotina</taxon>
        <taxon>Mucoromycetes</taxon>
        <taxon>Mucorales</taxon>
        <taxon>Lichtheimiaceae</taxon>
        <taxon>Circinella</taxon>
    </lineage>
</organism>
<keyword evidence="10 16" id="KW-0949">S-adenosyl-L-methionine</keyword>
<feature type="domain" description="Hcy-binding" evidence="20">
    <location>
        <begin position="8"/>
        <end position="328"/>
    </location>
</feature>
<evidence type="ECO:0000256" key="9">
    <source>
        <dbReference type="ARBA" id="ARBA00022679"/>
    </source>
</evidence>
<evidence type="ECO:0000256" key="12">
    <source>
        <dbReference type="ARBA" id="ARBA00022737"/>
    </source>
</evidence>
<evidence type="ECO:0000256" key="10">
    <source>
        <dbReference type="ARBA" id="ARBA00022691"/>
    </source>
</evidence>
<evidence type="ECO:0000256" key="18">
    <source>
        <dbReference type="PIRSR" id="PIRSR000381-2"/>
    </source>
</evidence>
<dbReference type="InterPro" id="IPR000489">
    <property type="entry name" value="Pterin-binding_dom"/>
</dbReference>
<keyword evidence="15 16" id="KW-0170">Cobalt</keyword>
<dbReference type="PROSITE" id="PS51337">
    <property type="entry name" value="B12_BINDING_NTER"/>
    <property type="match status" value="1"/>
</dbReference>
<evidence type="ECO:0000259" key="22">
    <source>
        <dbReference type="PROSITE" id="PS50974"/>
    </source>
</evidence>
<dbReference type="FunFam" id="3.20.20.330:FF:000001">
    <property type="entry name" value="Methionine synthase"/>
    <property type="match status" value="1"/>
</dbReference>
<feature type="domain" description="Pterin-binding" evidence="21">
    <location>
        <begin position="360"/>
        <end position="621"/>
    </location>
</feature>
<dbReference type="PANTHER" id="PTHR45833">
    <property type="entry name" value="METHIONINE SYNTHASE"/>
    <property type="match status" value="1"/>
</dbReference>
<feature type="binding site" description="axial binding residue" evidence="17">
    <location>
        <position position="772"/>
    </location>
    <ligand>
        <name>methylcob(III)alamin</name>
        <dbReference type="ChEBI" id="CHEBI:28115"/>
    </ligand>
    <ligandPart>
        <name>Co</name>
        <dbReference type="ChEBI" id="CHEBI:27638"/>
    </ligandPart>
</feature>
<dbReference type="InterPro" id="IPR011005">
    <property type="entry name" value="Dihydropteroate_synth-like_sf"/>
</dbReference>
<dbReference type="CDD" id="cd02069">
    <property type="entry name" value="methionine_synthase_B12_BD"/>
    <property type="match status" value="1"/>
</dbReference>
<comment type="catalytic activity">
    <reaction evidence="16">
        <text>(6S)-5-methyl-5,6,7,8-tetrahydrofolate + L-homocysteine = (6S)-5,6,7,8-tetrahydrofolate + L-methionine</text>
        <dbReference type="Rhea" id="RHEA:11172"/>
        <dbReference type="ChEBI" id="CHEBI:18608"/>
        <dbReference type="ChEBI" id="CHEBI:57453"/>
        <dbReference type="ChEBI" id="CHEBI:57844"/>
        <dbReference type="ChEBI" id="CHEBI:58199"/>
        <dbReference type="EC" id="2.1.1.13"/>
    </reaction>
</comment>
<evidence type="ECO:0000256" key="6">
    <source>
        <dbReference type="ARBA" id="ARBA00022603"/>
    </source>
</evidence>
<dbReference type="PIRSF" id="PIRSF000381">
    <property type="entry name" value="MetH"/>
    <property type="match status" value="1"/>
</dbReference>
<dbReference type="PANTHER" id="PTHR45833:SF1">
    <property type="entry name" value="METHIONINE SYNTHASE"/>
    <property type="match status" value="1"/>
</dbReference>
<dbReference type="Proteomes" id="UP000646827">
    <property type="component" value="Unassembled WGS sequence"/>
</dbReference>
<keyword evidence="14 16" id="KW-0486">Methionine biosynthesis</keyword>
<evidence type="ECO:0000256" key="19">
    <source>
        <dbReference type="PROSITE-ProRule" id="PRU00333"/>
    </source>
</evidence>
<dbReference type="InterPro" id="IPR003726">
    <property type="entry name" value="HCY_dom"/>
</dbReference>
<feature type="binding site" evidence="18">
    <location>
        <position position="961"/>
    </location>
    <ligand>
        <name>S-adenosyl-L-methionine</name>
        <dbReference type="ChEBI" id="CHEBI:59789"/>
    </ligand>
</feature>
<dbReference type="EC" id="2.1.1.13" evidence="5 16"/>
<feature type="binding site" evidence="17 19">
    <location>
        <position position="250"/>
    </location>
    <ligand>
        <name>Zn(2+)</name>
        <dbReference type="ChEBI" id="CHEBI:29105"/>
    </ligand>
</feature>
<dbReference type="NCBIfam" id="NF007024">
    <property type="entry name" value="PRK09490.1"/>
    <property type="match status" value="1"/>
</dbReference>
<feature type="binding site" evidence="18">
    <location>
        <position position="817"/>
    </location>
    <ligand>
        <name>methylcob(III)alamin</name>
        <dbReference type="ChEBI" id="CHEBI:28115"/>
    </ligand>
</feature>
<comment type="function">
    <text evidence="16">Catalyzes the transfer of a methyl group from methyl-cobalamin to homocysteine, yielding enzyme-bound cob(I)alamin and methionine. Subsequently, remethylates the cofactor using methyltetrahydrofolate.</text>
</comment>
<keyword evidence="13 16" id="KW-0862">Zinc</keyword>
<comment type="similarity">
    <text evidence="4">Belongs to the vitamin-B12 dependent methionine synthase family.</text>
</comment>
<dbReference type="Gene3D" id="3.20.20.330">
    <property type="entry name" value="Homocysteine-binding-like domain"/>
    <property type="match status" value="1"/>
</dbReference>
<evidence type="ECO:0000256" key="13">
    <source>
        <dbReference type="ARBA" id="ARBA00022833"/>
    </source>
</evidence>
<dbReference type="SUPFAM" id="SSF82282">
    <property type="entry name" value="Homocysteine S-methyltransferase"/>
    <property type="match status" value="1"/>
</dbReference>
<accession>A0A8H7S4L2</accession>
<dbReference type="OrthoDB" id="261426at2759"/>
<feature type="binding site" evidence="18">
    <location>
        <begin position="1210"/>
        <end position="1211"/>
    </location>
    <ligand>
        <name>S-adenosyl-L-methionine</name>
        <dbReference type="ChEBI" id="CHEBI:59789"/>
    </ligand>
</feature>
<dbReference type="CDD" id="cd00740">
    <property type="entry name" value="MeTr"/>
    <property type="match status" value="1"/>
</dbReference>
<dbReference type="InterPro" id="IPR037010">
    <property type="entry name" value="VitB12-dep_Met_synth_activ_sf"/>
</dbReference>
<sequence>MTDNQGVFEYLEKTLKERIMFLDGAMGTMVQRLKLEEEDFRGEEFKNHKKELRGNNDLLTLTKPDAIYDIHRLYLEAGSDMVETNTFSSTSIAQADYALEDYAYRLNKEGAELAKRACKDVAEATGIRRFVCGAIGPTNRTCSISPSVENPAFRNVTFDELVTAYAEQIRGLLDGGSDILLVETIFDTLNAKAAIYAIDVVFDEDQRPKVPVFISGTIVDQSGRTLSGQTSEAFVTSLNHANPVAFGLNCALGAPQMKPFIQNISRFTDAHIICYPNAGLPNAMGEYDETPEQMAVNIEPFAKEGLVTIVGGCCGTTPEHIKAVADVCRKYSPRVKPESKQDCMVLSGLEILRVNETTGFVNVGERCNVAGSKKFCRHILKGEYEEALAIARSQVENGAQVVDCNFDEGLLDGHAAMTRFLNLLASDPDCSRVPLMVDSSKFSVIEAGLKCAQGKCIVNSISLKEGEEDFIKKAKTVKRFGAAVVVMAFDETGQAVEAERKLEICTRSYRILVDKVGFNPYDIIFDPNILTIATGMEEHNNYAVEFINVITEIKRTLPGAKISGGVSNLSFAFRGMDKVREAMHSVFLYHAVKVGMDMGIVNAGFLTVYDDIPKDLLELCENAVWNKDPDVTEKLLEYAKAHSKDAKKEEDQEEWRTWPVTERITHALVKGIMKYILEDTEEARLNKEKYPRALNVIEGPLMDGMNVVGDLFGKGKMFLPQVIRSARVMKKAVAHLIDHIQIEKEQDMITNGQTEVKGNGTIIMATVKGDVHDIGKNITGVVLGCNNYRVVDLGVMVPVEKIIEAAIAEKADLVGMSGLITPSLDEMVNNAKEFQKAGLKIPIMIGGATTSKMHTAVKIAPNYEAPAVYVLDASRSVPVAAALIDDAQRDDFFEDIKDEYAELREEYYEGLEEKRILPLKAAREKKFRIDWGLNPPVHKPKFLGTKVYENFPLEKLISHIDWNPFFQVFQLRGRYPNRGYPKIFEDKTVGPEAKRVFEDAQNMLKDIVKNKKLRAQGIIGFYPANSNGDDIEVYEDETREKVKGVYYGLRQQSEKENDEPYYCMSDFIAPKETDKPDYLGMFAVSTGFGCDEMVAEFEADHDDYSSIMVKAIADRFAEAFAEWLHEEVRREEWGYANEEKMTSADMFAVRYQGIRPAPGYPSQPDHTEKTTMWQMDDITGKTGIVLTDSLAMEPASSVSGLYFAHPESKYFAVGKIDKDQIEDYAARKKMDVALVEKWLGTILAYDA</sequence>
<feature type="binding site" evidence="18">
    <location>
        <position position="1155"/>
    </location>
    <ligand>
        <name>S-adenosyl-L-methionine</name>
        <dbReference type="ChEBI" id="CHEBI:59789"/>
    </ligand>
</feature>